<feature type="transmembrane region" description="Helical" evidence="7">
    <location>
        <begin position="49"/>
        <end position="68"/>
    </location>
</feature>
<feature type="compositionally biased region" description="Basic and acidic residues" evidence="6">
    <location>
        <begin position="356"/>
        <end position="365"/>
    </location>
</feature>
<feature type="transmembrane region" description="Helical" evidence="7">
    <location>
        <begin position="250"/>
        <end position="271"/>
    </location>
</feature>
<evidence type="ECO:0000313" key="10">
    <source>
        <dbReference type="Proteomes" id="UP000028045"/>
    </source>
</evidence>
<evidence type="ECO:0000256" key="6">
    <source>
        <dbReference type="SAM" id="MobiDB-lite"/>
    </source>
</evidence>
<dbReference type="PANTHER" id="PTHR33048">
    <property type="entry name" value="PTH11-LIKE INTEGRAL MEMBRANE PROTEIN (AFU_ORTHOLOGUE AFUA_5G11245)"/>
    <property type="match status" value="1"/>
</dbReference>
<comment type="similarity">
    <text evidence="5">Belongs to the SAT4 family.</text>
</comment>
<dbReference type="PANTHER" id="PTHR33048:SF105">
    <property type="match status" value="1"/>
</dbReference>
<dbReference type="HOGENOM" id="CLU_019101_0_1_1"/>
<proteinExistence type="inferred from homology"/>
<feature type="compositionally biased region" description="Polar residues" evidence="6">
    <location>
        <begin position="315"/>
        <end position="328"/>
    </location>
</feature>
<feature type="compositionally biased region" description="Polar residues" evidence="6">
    <location>
        <begin position="336"/>
        <end position="346"/>
    </location>
</feature>
<protein>
    <recommendedName>
        <fullName evidence="8">Rhodopsin domain-containing protein</fullName>
    </recommendedName>
</protein>
<keyword evidence="2 7" id="KW-0812">Transmembrane</keyword>
<sequence>MDDVAQFQAEMWSLYTVAVLFITLRLAARWRTVGFIGLQGDDYVTAISLIFYTALTVIAHTGGTLYYGSERPERHPAPPPDHPNYSIWVSGAQLHVASWFMYASTLWLLKLSLLFLYLRLTAGLSGSYRTRTMLGFSLMIFTYLAVILTVFLGCRPFHYYWRSVPPPQNHCQAAVSRPIVITAYTTNVFTDLYLMSIPLPMLWNTSMATWKKLGLGFLFTGGFVVIIFTTIRCVIIITNPTRGAPLSGTWAVRESFVAIVTTNLPMVFTLVKGMLGPRFRTAQPGASAPDDKAGMPLDTLDSKKENFSRRRRSSFAPNPTATNMIFSQSEERMVNGQDSPPLSRSRTPAELEAADSMEKETERPKMPIVEMYAGPRSPRAPYELDAADNQLHVKHAV</sequence>
<feature type="transmembrane region" description="Helical" evidence="7">
    <location>
        <begin position="215"/>
        <end position="238"/>
    </location>
</feature>
<evidence type="ECO:0000256" key="7">
    <source>
        <dbReference type="SAM" id="Phobius"/>
    </source>
</evidence>
<dbReference type="AlphaFoldDB" id="A0A084AK59"/>
<feature type="transmembrane region" description="Helical" evidence="7">
    <location>
        <begin position="138"/>
        <end position="161"/>
    </location>
</feature>
<dbReference type="Proteomes" id="UP000028045">
    <property type="component" value="Unassembled WGS sequence"/>
</dbReference>
<organism evidence="9 10">
    <name type="scientific">Stachybotrys chartarum (strain CBS 109288 / IBT 7711)</name>
    <name type="common">Toxic black mold</name>
    <name type="synonym">Stilbospora chartarum</name>
    <dbReference type="NCBI Taxonomy" id="1280523"/>
    <lineage>
        <taxon>Eukaryota</taxon>
        <taxon>Fungi</taxon>
        <taxon>Dikarya</taxon>
        <taxon>Ascomycota</taxon>
        <taxon>Pezizomycotina</taxon>
        <taxon>Sordariomycetes</taxon>
        <taxon>Hypocreomycetidae</taxon>
        <taxon>Hypocreales</taxon>
        <taxon>Stachybotryaceae</taxon>
        <taxon>Stachybotrys</taxon>
    </lineage>
</organism>
<evidence type="ECO:0000256" key="2">
    <source>
        <dbReference type="ARBA" id="ARBA00022692"/>
    </source>
</evidence>
<feature type="region of interest" description="Disordered" evidence="6">
    <location>
        <begin position="282"/>
        <end position="397"/>
    </location>
</feature>
<evidence type="ECO:0000256" key="5">
    <source>
        <dbReference type="ARBA" id="ARBA00038359"/>
    </source>
</evidence>
<dbReference type="EMBL" id="KL648689">
    <property type="protein sequence ID" value="KEY65688.1"/>
    <property type="molecule type" value="Genomic_DNA"/>
</dbReference>
<gene>
    <name evidence="9" type="ORF">S7711_07519</name>
</gene>
<keyword evidence="10" id="KW-1185">Reference proteome</keyword>
<comment type="subcellular location">
    <subcellularLocation>
        <location evidence="1">Membrane</location>
        <topology evidence="1">Multi-pass membrane protein</topology>
    </subcellularLocation>
</comment>
<evidence type="ECO:0000259" key="8">
    <source>
        <dbReference type="Pfam" id="PF20684"/>
    </source>
</evidence>
<reference evidence="9 10" key="1">
    <citation type="journal article" date="2014" name="BMC Genomics">
        <title>Comparative genome sequencing reveals chemotype-specific gene clusters in the toxigenic black mold Stachybotrys.</title>
        <authorList>
            <person name="Semeiks J."/>
            <person name="Borek D."/>
            <person name="Otwinowski Z."/>
            <person name="Grishin N.V."/>
        </authorList>
    </citation>
    <scope>NUCLEOTIDE SEQUENCE [LARGE SCALE GENOMIC DNA]</scope>
    <source>
        <strain evidence="10">CBS 109288 / IBT 7711</strain>
    </source>
</reference>
<evidence type="ECO:0000256" key="4">
    <source>
        <dbReference type="ARBA" id="ARBA00023136"/>
    </source>
</evidence>
<dbReference type="InterPro" id="IPR049326">
    <property type="entry name" value="Rhodopsin_dom_fungi"/>
</dbReference>
<feature type="transmembrane region" description="Helical" evidence="7">
    <location>
        <begin position="99"/>
        <end position="118"/>
    </location>
</feature>
<keyword evidence="4 7" id="KW-0472">Membrane</keyword>
<keyword evidence="3 7" id="KW-1133">Transmembrane helix</keyword>
<evidence type="ECO:0000313" key="9">
    <source>
        <dbReference type="EMBL" id="KEY65688.1"/>
    </source>
</evidence>
<feature type="transmembrane region" description="Helical" evidence="7">
    <location>
        <begin position="181"/>
        <end position="203"/>
    </location>
</feature>
<name>A0A084AK59_STACB</name>
<evidence type="ECO:0000256" key="1">
    <source>
        <dbReference type="ARBA" id="ARBA00004141"/>
    </source>
</evidence>
<feature type="domain" description="Rhodopsin" evidence="8">
    <location>
        <begin position="24"/>
        <end position="271"/>
    </location>
</feature>
<dbReference type="GO" id="GO:0016020">
    <property type="term" value="C:membrane"/>
    <property type="evidence" value="ECO:0007669"/>
    <property type="project" value="UniProtKB-SubCell"/>
</dbReference>
<dbReference type="Pfam" id="PF20684">
    <property type="entry name" value="Fung_rhodopsin"/>
    <property type="match status" value="1"/>
</dbReference>
<feature type="transmembrane region" description="Helical" evidence="7">
    <location>
        <begin position="12"/>
        <end position="28"/>
    </location>
</feature>
<dbReference type="OrthoDB" id="4329349at2759"/>
<accession>A0A084AK59</accession>
<evidence type="ECO:0000256" key="3">
    <source>
        <dbReference type="ARBA" id="ARBA00022989"/>
    </source>
</evidence>
<dbReference type="InterPro" id="IPR052337">
    <property type="entry name" value="SAT4-like"/>
</dbReference>